<reference evidence="1 2" key="1">
    <citation type="submission" date="2012-06" db="EMBL/GenBank/DDBJ databases">
        <title>Finished chromosome of genome of Microcoleus sp. PCC 7113.</title>
        <authorList>
            <consortium name="US DOE Joint Genome Institute"/>
            <person name="Gugger M."/>
            <person name="Coursin T."/>
            <person name="Rippka R."/>
            <person name="Tandeau De Marsac N."/>
            <person name="Huntemann M."/>
            <person name="Wei C.-L."/>
            <person name="Han J."/>
            <person name="Detter J.C."/>
            <person name="Han C."/>
            <person name="Tapia R."/>
            <person name="Chen A."/>
            <person name="Kyrpides N."/>
            <person name="Mavromatis K."/>
            <person name="Markowitz V."/>
            <person name="Szeto E."/>
            <person name="Ivanova N."/>
            <person name="Pagani I."/>
            <person name="Pati A."/>
            <person name="Goodwin L."/>
            <person name="Nordberg H.P."/>
            <person name="Cantor M.N."/>
            <person name="Hua S.X."/>
            <person name="Woyke T."/>
            <person name="Kerfeld C.A."/>
        </authorList>
    </citation>
    <scope>NUCLEOTIDE SEQUENCE [LARGE SCALE GENOMIC DNA]</scope>
    <source>
        <strain evidence="1 2">PCC 7113</strain>
    </source>
</reference>
<accession>K9WE11</accession>
<organism evidence="1 2">
    <name type="scientific">Allocoleopsis franciscana PCC 7113</name>
    <dbReference type="NCBI Taxonomy" id="1173027"/>
    <lineage>
        <taxon>Bacteria</taxon>
        <taxon>Bacillati</taxon>
        <taxon>Cyanobacteriota</taxon>
        <taxon>Cyanophyceae</taxon>
        <taxon>Coleofasciculales</taxon>
        <taxon>Coleofasciculaceae</taxon>
        <taxon>Allocoleopsis</taxon>
        <taxon>Allocoleopsis franciscana</taxon>
    </lineage>
</organism>
<sequence>MDETFQTYLNRVARLTLPATYKSQLQHIQESPKFKPLPDGSRQPVPFPGYSVVTPPWEEESENSAFYTPLQVLQKKLLQELDPGLIVLVPPESFHLTLADLIWDSAFRDRESQNPKFEEQLQVRIEESFQQYQKLLSSGNPICWQLLGIMVRPRAIAVCLAPQDEDSYKRMLDFRRSIYQSSGLIALGIEQQYHFTAHITLGYFGEISPELDRDRLADTLSKLSQEALEEESAPLCVRRVELRKFDDMVRYYRKPDWPILEF</sequence>
<dbReference type="SUPFAM" id="SSF55144">
    <property type="entry name" value="LigT-like"/>
    <property type="match status" value="1"/>
</dbReference>
<proteinExistence type="predicted"/>
<dbReference type="RefSeq" id="WP_015181919.1">
    <property type="nucleotide sequence ID" value="NC_019738.1"/>
</dbReference>
<dbReference type="eggNOG" id="COG5255">
    <property type="taxonomic scope" value="Bacteria"/>
</dbReference>
<dbReference type="AlphaFoldDB" id="K9WE11"/>
<dbReference type="PATRIC" id="fig|1173027.3.peg.2118"/>
<keyword evidence="2" id="KW-1185">Reference proteome</keyword>
<dbReference type="Gene3D" id="3.90.1140.10">
    <property type="entry name" value="Cyclic phosphodiesterase"/>
    <property type="match status" value="1"/>
</dbReference>
<evidence type="ECO:0008006" key="3">
    <source>
        <dbReference type="Google" id="ProtNLM"/>
    </source>
</evidence>
<evidence type="ECO:0000313" key="1">
    <source>
        <dbReference type="EMBL" id="AFZ17767.1"/>
    </source>
</evidence>
<dbReference type="STRING" id="1173027.Mic7113_1913"/>
<dbReference type="Proteomes" id="UP000010471">
    <property type="component" value="Chromosome"/>
</dbReference>
<gene>
    <name evidence="1" type="ORF">Mic7113_1913</name>
</gene>
<dbReference type="InterPro" id="IPR009097">
    <property type="entry name" value="Cyclic_Pdiesterase"/>
</dbReference>
<protein>
    <recommendedName>
        <fullName evidence="3">DUF1868 domain-containing protein</fullName>
    </recommendedName>
</protein>
<dbReference type="HOGENOM" id="CLU_1118341_0_0_3"/>
<evidence type="ECO:0000313" key="2">
    <source>
        <dbReference type="Proteomes" id="UP000010471"/>
    </source>
</evidence>
<name>K9WE11_9CYAN</name>
<dbReference type="EMBL" id="CP003630">
    <property type="protein sequence ID" value="AFZ17767.1"/>
    <property type="molecule type" value="Genomic_DNA"/>
</dbReference>
<dbReference type="KEGG" id="mic:Mic7113_1913"/>
<dbReference type="OrthoDB" id="457015at2"/>